<keyword evidence="2" id="KW-1185">Reference proteome</keyword>
<evidence type="ECO:0000313" key="1">
    <source>
        <dbReference type="EMBL" id="KJU82109.1"/>
    </source>
</evidence>
<reference evidence="1 2" key="1">
    <citation type="submission" date="2015-02" db="EMBL/GenBank/DDBJ databases">
        <title>Single-cell genomics of uncultivated deep-branching MTB reveals a conserved set of magnetosome genes.</title>
        <authorList>
            <person name="Kolinko S."/>
            <person name="Richter M."/>
            <person name="Glockner F.O."/>
            <person name="Brachmann A."/>
            <person name="Schuler D."/>
        </authorList>
    </citation>
    <scope>NUCLEOTIDE SEQUENCE [LARGE SCALE GENOMIC DNA]</scope>
    <source>
        <strain evidence="1">TM-1</strain>
    </source>
</reference>
<evidence type="ECO:0000313" key="2">
    <source>
        <dbReference type="Proteomes" id="UP000033423"/>
    </source>
</evidence>
<dbReference type="EMBL" id="LACI01002422">
    <property type="protein sequence ID" value="KJU82109.1"/>
    <property type="molecule type" value="Genomic_DNA"/>
</dbReference>
<sequence>MDKDVVNSPILSQFLDSCLHRNDPCSSQGQAWTGERRHLLSFPRKNAGIHSSNRIKCLFRKKCETIDLSKHRDCLNHDYTDLKIYRKKVSS</sequence>
<name>A0A0F3GJG7_9BACT</name>
<gene>
    <name evidence="1" type="ORF">MBAV_005696</name>
</gene>
<proteinExistence type="predicted"/>
<dbReference type="Proteomes" id="UP000033423">
    <property type="component" value="Unassembled WGS sequence"/>
</dbReference>
<organism evidence="1 2">
    <name type="scientific">Candidatus Magnetobacterium bavaricum</name>
    <dbReference type="NCBI Taxonomy" id="29290"/>
    <lineage>
        <taxon>Bacteria</taxon>
        <taxon>Pseudomonadati</taxon>
        <taxon>Nitrospirota</taxon>
        <taxon>Thermodesulfovibrionia</taxon>
        <taxon>Thermodesulfovibrionales</taxon>
        <taxon>Candidatus Magnetobacteriaceae</taxon>
        <taxon>Candidatus Magnetobacterium</taxon>
    </lineage>
</organism>
<accession>A0A0F3GJG7</accession>
<comment type="caution">
    <text evidence="1">The sequence shown here is derived from an EMBL/GenBank/DDBJ whole genome shotgun (WGS) entry which is preliminary data.</text>
</comment>
<protein>
    <submittedName>
        <fullName evidence="1">Uncharacterized protein</fullName>
    </submittedName>
</protein>
<dbReference type="AlphaFoldDB" id="A0A0F3GJG7"/>